<keyword evidence="3" id="KW-1185">Reference proteome</keyword>
<dbReference type="Proteomes" id="UP000054560">
    <property type="component" value="Unassembled WGS sequence"/>
</dbReference>
<dbReference type="AlphaFoldDB" id="A0A0L0FND5"/>
<feature type="compositionally biased region" description="Low complexity" evidence="1">
    <location>
        <begin position="93"/>
        <end position="112"/>
    </location>
</feature>
<dbReference type="RefSeq" id="XP_014151425.1">
    <property type="nucleotide sequence ID" value="XM_014295950.1"/>
</dbReference>
<feature type="region of interest" description="Disordered" evidence="1">
    <location>
        <begin position="328"/>
        <end position="500"/>
    </location>
</feature>
<feature type="compositionally biased region" description="Low complexity" evidence="1">
    <location>
        <begin position="166"/>
        <end position="178"/>
    </location>
</feature>
<feature type="compositionally biased region" description="Polar residues" evidence="1">
    <location>
        <begin position="21"/>
        <end position="33"/>
    </location>
</feature>
<feature type="compositionally biased region" description="Low complexity" evidence="1">
    <location>
        <begin position="460"/>
        <end position="471"/>
    </location>
</feature>
<feature type="region of interest" description="Disordered" evidence="1">
    <location>
        <begin position="1"/>
        <end position="222"/>
    </location>
</feature>
<gene>
    <name evidence="2" type="ORF">SARC_10016</name>
</gene>
<dbReference type="EMBL" id="KQ242707">
    <property type="protein sequence ID" value="KNC77523.1"/>
    <property type="molecule type" value="Genomic_DNA"/>
</dbReference>
<feature type="compositionally biased region" description="Polar residues" evidence="1">
    <location>
        <begin position="82"/>
        <end position="92"/>
    </location>
</feature>
<evidence type="ECO:0008006" key="4">
    <source>
        <dbReference type="Google" id="ProtNLM"/>
    </source>
</evidence>
<evidence type="ECO:0000256" key="1">
    <source>
        <dbReference type="SAM" id="MobiDB-lite"/>
    </source>
</evidence>
<dbReference type="GeneID" id="25910520"/>
<feature type="compositionally biased region" description="Polar residues" evidence="1">
    <location>
        <begin position="49"/>
        <end position="61"/>
    </location>
</feature>
<feature type="compositionally biased region" description="Basic residues" evidence="1">
    <location>
        <begin position="447"/>
        <end position="459"/>
    </location>
</feature>
<reference evidence="2 3" key="1">
    <citation type="submission" date="2011-02" db="EMBL/GenBank/DDBJ databases">
        <title>The Genome Sequence of Sphaeroforma arctica JP610.</title>
        <authorList>
            <consortium name="The Broad Institute Genome Sequencing Platform"/>
            <person name="Russ C."/>
            <person name="Cuomo C."/>
            <person name="Young S.K."/>
            <person name="Zeng Q."/>
            <person name="Gargeya S."/>
            <person name="Alvarado L."/>
            <person name="Berlin A."/>
            <person name="Chapman S.B."/>
            <person name="Chen Z."/>
            <person name="Freedman E."/>
            <person name="Gellesch M."/>
            <person name="Goldberg J."/>
            <person name="Griggs A."/>
            <person name="Gujja S."/>
            <person name="Heilman E."/>
            <person name="Heiman D."/>
            <person name="Howarth C."/>
            <person name="Mehta T."/>
            <person name="Neiman D."/>
            <person name="Pearson M."/>
            <person name="Roberts A."/>
            <person name="Saif S."/>
            <person name="Shea T."/>
            <person name="Shenoy N."/>
            <person name="Sisk P."/>
            <person name="Stolte C."/>
            <person name="Sykes S."/>
            <person name="White J."/>
            <person name="Yandava C."/>
            <person name="Burger G."/>
            <person name="Gray M.W."/>
            <person name="Holland P.W.H."/>
            <person name="King N."/>
            <person name="Lang F.B.F."/>
            <person name="Roger A.J."/>
            <person name="Ruiz-Trillo I."/>
            <person name="Haas B."/>
            <person name="Nusbaum C."/>
            <person name="Birren B."/>
        </authorList>
    </citation>
    <scope>NUCLEOTIDE SEQUENCE [LARGE SCALE GENOMIC DNA]</scope>
    <source>
        <strain evidence="2 3">JP610</strain>
    </source>
</reference>
<name>A0A0L0FND5_9EUKA</name>
<proteinExistence type="predicted"/>
<feature type="compositionally biased region" description="Polar residues" evidence="1">
    <location>
        <begin position="421"/>
        <end position="432"/>
    </location>
</feature>
<feature type="compositionally biased region" description="Low complexity" evidence="1">
    <location>
        <begin position="337"/>
        <end position="400"/>
    </location>
</feature>
<feature type="compositionally biased region" description="Low complexity" evidence="1">
    <location>
        <begin position="121"/>
        <end position="131"/>
    </location>
</feature>
<accession>A0A0L0FND5</accession>
<organism evidence="2 3">
    <name type="scientific">Sphaeroforma arctica JP610</name>
    <dbReference type="NCBI Taxonomy" id="667725"/>
    <lineage>
        <taxon>Eukaryota</taxon>
        <taxon>Ichthyosporea</taxon>
        <taxon>Ichthyophonida</taxon>
        <taxon>Sphaeroforma</taxon>
    </lineage>
</organism>
<feature type="non-terminal residue" evidence="2">
    <location>
        <position position="1"/>
    </location>
</feature>
<protein>
    <recommendedName>
        <fullName evidence="4">Ataxin-2 C-terminal domain-containing protein</fullName>
    </recommendedName>
</protein>
<evidence type="ECO:0000313" key="3">
    <source>
        <dbReference type="Proteomes" id="UP000054560"/>
    </source>
</evidence>
<evidence type="ECO:0000313" key="2">
    <source>
        <dbReference type="EMBL" id="KNC77523.1"/>
    </source>
</evidence>
<sequence>YGAVMRDQGDGRYVPPHLRNSAVNGTQPNTHNVQAAAPTQQTLTLTQASTGQENANEQASGARSGVEGKEDATVGSGENAESEGTLTTDIDIQQSQAPDTDTDTPTQPTDRQGSQGSTAEPTQPTTDTPQPSEEKAKTATPDTKATNAGGDLKTAPEGSEKGPEQSSNTATPSSASPSVMSDPAILSGNKSKLRPTAKAFNPSAKAFVPGGGSRTDSMPPAPAINGGMGGGMPMNAADYKQQQLLIQQILFQQAQQQLKQAQQMGFSPGQNFYPNGAGRGMVPYFAGPGGVPMPVPAGYQMPGSGSGGPTQMDYNAYLAAMAQQRMSPNMVPMPFDPSGTPSPRGGSPLPHNAHAQPQQQQPIQQQQQQGQLDAMAIHAHAQGQAHAFAQAQAHAQAQAQLMRQHGGRVGPFSPHGHPQGLPSNMHQQHQTLGQNQPQHPGQGQGHNRPKSSHSHHSGGRRSNASSNAASPSPQPPQHSGKKWNNNKTPRAPVVSQEAQN</sequence>
<feature type="compositionally biased region" description="Low complexity" evidence="1">
    <location>
        <begin position="34"/>
        <end position="48"/>
    </location>
</feature>
<feature type="compositionally biased region" description="Low complexity" evidence="1">
    <location>
        <begin position="138"/>
        <end position="148"/>
    </location>
</feature>